<evidence type="ECO:0000313" key="3">
    <source>
        <dbReference type="Proteomes" id="UP001333710"/>
    </source>
</evidence>
<gene>
    <name evidence="2" type="ORF">MACH26_35400</name>
</gene>
<dbReference type="EMBL" id="AP027272">
    <property type="protein sequence ID" value="BDX08019.1"/>
    <property type="molecule type" value="Genomic_DNA"/>
</dbReference>
<keyword evidence="1" id="KW-0732">Signal</keyword>
<evidence type="ECO:0000256" key="1">
    <source>
        <dbReference type="SAM" id="SignalP"/>
    </source>
</evidence>
<evidence type="ECO:0008006" key="4">
    <source>
        <dbReference type="Google" id="ProtNLM"/>
    </source>
</evidence>
<proteinExistence type="predicted"/>
<dbReference type="Gene3D" id="2.60.120.560">
    <property type="entry name" value="Exo-inulinase, domain 1"/>
    <property type="match status" value="1"/>
</dbReference>
<feature type="chain" id="PRO_5041220581" description="3-keto-disaccharide hydrolase domain-containing protein" evidence="1">
    <location>
        <begin position="30"/>
        <end position="367"/>
    </location>
</feature>
<reference evidence="2" key="1">
    <citation type="submission" date="2023-01" db="EMBL/GenBank/DDBJ databases">
        <title>Complete genome sequence of Planctobacterium marinum strain Dej080120_11.</title>
        <authorList>
            <person name="Ueki S."/>
            <person name="Maruyama F."/>
        </authorList>
    </citation>
    <scope>NUCLEOTIDE SEQUENCE</scope>
    <source>
        <strain evidence="2">Dej080120_11</strain>
    </source>
</reference>
<keyword evidence="3" id="KW-1185">Reference proteome</keyword>
<evidence type="ECO:0000313" key="2">
    <source>
        <dbReference type="EMBL" id="BDX08019.1"/>
    </source>
</evidence>
<organism evidence="2 3">
    <name type="scientific">Planctobacterium marinum</name>
    <dbReference type="NCBI Taxonomy" id="1631968"/>
    <lineage>
        <taxon>Bacteria</taxon>
        <taxon>Pseudomonadati</taxon>
        <taxon>Pseudomonadota</taxon>
        <taxon>Gammaproteobacteria</taxon>
        <taxon>Alteromonadales</taxon>
        <taxon>Alteromonadaceae</taxon>
        <taxon>Planctobacterium</taxon>
    </lineage>
</organism>
<sequence>MPNLITYARKAANFTCTVGLLFASVQSSAIEFENYQLEGNPENATVMEYRGRPALQITGGRYWFSDMTLSDGVIEFDAAMDESHTFFGLIMRAESDNHFENIYLRAHLNKKPDAMQYMPVVNGISSWQIFSDQNAISAAKYDYNDWNKVKIVVQGDKADIYVNSNEPTLHVPDLKTDIKTGRLGLWMFSIEKTPVYFSNLQVRALTPDDKIVGTAKETPALADGLIRSFKVSEPVPEDTVGHNHWLDLDIDKLSWQSLEVESNGIANLAKLSGIADKANTVLIHESIETDKAEMRKLRFGYSDRVQIFLNGKLVFAGNAGWKQRDYRFLGTIGLNDAVGLSLQEGKNDLVIAVSETFGGWGWTAAWE</sequence>
<dbReference type="RefSeq" id="WP_338294106.1">
    <property type="nucleotide sequence ID" value="NZ_AP027272.1"/>
</dbReference>
<protein>
    <recommendedName>
        <fullName evidence="4">3-keto-disaccharide hydrolase domain-containing protein</fullName>
    </recommendedName>
</protein>
<feature type="signal peptide" evidence="1">
    <location>
        <begin position="1"/>
        <end position="29"/>
    </location>
</feature>
<dbReference type="AlphaFoldDB" id="A0AA48HML9"/>
<dbReference type="KEGG" id="pmaw:MACH26_35400"/>
<dbReference type="Proteomes" id="UP001333710">
    <property type="component" value="Chromosome"/>
</dbReference>
<name>A0AA48HML9_9ALTE</name>
<accession>A0AA48HML9</accession>